<gene>
    <name evidence="4" type="ORF">CVIC8964_0677</name>
</gene>
<organism evidence="4 5">
    <name type="scientific">Campylobacter vicugnae</name>
    <dbReference type="NCBI Taxonomy" id="1660076"/>
    <lineage>
        <taxon>Bacteria</taxon>
        <taxon>Pseudomonadati</taxon>
        <taxon>Campylobacterota</taxon>
        <taxon>Epsilonproteobacteria</taxon>
        <taxon>Campylobacterales</taxon>
        <taxon>Campylobacteraceae</taxon>
        <taxon>Campylobacter</taxon>
    </lineage>
</organism>
<keyword evidence="1 2" id="KW-0238">DNA-binding</keyword>
<dbReference type="EMBL" id="CP018791">
    <property type="protein sequence ID" value="ARR02092.1"/>
    <property type="molecule type" value="Genomic_DNA"/>
</dbReference>
<evidence type="ECO:0000313" key="4">
    <source>
        <dbReference type="EMBL" id="ARR02092.1"/>
    </source>
</evidence>
<dbReference type="InterPro" id="IPR012340">
    <property type="entry name" value="NA-bd_OB-fold"/>
</dbReference>
<dbReference type="PROSITE" id="PS50935">
    <property type="entry name" value="SSB"/>
    <property type="match status" value="1"/>
</dbReference>
<dbReference type="STRING" id="1660074.CVIC8964_0677"/>
<dbReference type="NCBIfam" id="TIGR00621">
    <property type="entry name" value="ssb"/>
    <property type="match status" value="1"/>
</dbReference>
<proteinExistence type="predicted"/>
<dbReference type="PIRSF" id="PIRSF002070">
    <property type="entry name" value="SSB"/>
    <property type="match status" value="1"/>
</dbReference>
<dbReference type="InterPro" id="IPR000424">
    <property type="entry name" value="Primosome_PriB/ssb"/>
</dbReference>
<sequence length="138" mass="15919">MNQITLCGNLCQNWSNYANDNQVFYSKNSIAINKRIRRNETVETITTFIPLVAFNNTAQVLSQYSFKGDKLLILGELIVSNYYDKDGENKTSFSVRIEKFEFLTKKKDSALEQKIENAQKEIVYDNPTDINTSNEIPF</sequence>
<evidence type="ECO:0000256" key="3">
    <source>
        <dbReference type="RuleBase" id="RU000524"/>
    </source>
</evidence>
<evidence type="ECO:0000256" key="1">
    <source>
        <dbReference type="ARBA" id="ARBA00023125"/>
    </source>
</evidence>
<dbReference type="GO" id="GO:0003697">
    <property type="term" value="F:single-stranded DNA binding"/>
    <property type="evidence" value="ECO:0007669"/>
    <property type="project" value="InterPro"/>
</dbReference>
<dbReference type="AlphaFoldDB" id="A0A1X9T0M4"/>
<reference evidence="4 5" key="1">
    <citation type="journal article" date="2017" name="Genome Biol. Evol.">
        <title>Comparative Genomic Analysis Identifies a Campylobacter Clade Deficient in Selenium Metabolism.</title>
        <authorList>
            <person name="Miller W.G."/>
            <person name="Yee E."/>
            <person name="Lopes B.S."/>
            <person name="Chapman M.H."/>
            <person name="Huynh S."/>
            <person name="Bono J.L."/>
            <person name="Parker C.T."/>
            <person name="Strachan N.J.C."/>
            <person name="Forbes K.J."/>
        </authorList>
    </citation>
    <scope>NUCLEOTIDE SEQUENCE [LARGE SCALE GENOMIC DNA]</scope>
    <source>
        <strain evidence="4 5">RM8964</strain>
    </source>
</reference>
<evidence type="ECO:0000256" key="2">
    <source>
        <dbReference type="PIRNR" id="PIRNR002070"/>
    </source>
</evidence>
<dbReference type="OrthoDB" id="9809878at2"/>
<dbReference type="CDD" id="cd04496">
    <property type="entry name" value="SSB_OBF"/>
    <property type="match status" value="1"/>
</dbReference>
<dbReference type="InterPro" id="IPR011344">
    <property type="entry name" value="ssDNA-bd"/>
</dbReference>
<dbReference type="Gene3D" id="2.40.50.140">
    <property type="entry name" value="Nucleic acid-binding proteins"/>
    <property type="match status" value="1"/>
</dbReference>
<dbReference type="GO" id="GO:0006260">
    <property type="term" value="P:DNA replication"/>
    <property type="evidence" value="ECO:0007669"/>
    <property type="project" value="InterPro"/>
</dbReference>
<protein>
    <recommendedName>
        <fullName evidence="2 3">Single-stranded DNA-binding protein</fullName>
    </recommendedName>
</protein>
<accession>A0A1X9T0M4</accession>
<name>A0A1X9T0M4_9BACT</name>
<dbReference type="Pfam" id="PF00436">
    <property type="entry name" value="SSB"/>
    <property type="match status" value="1"/>
</dbReference>
<dbReference type="Proteomes" id="UP000194265">
    <property type="component" value="Chromosome"/>
</dbReference>
<dbReference type="RefSeq" id="WP_086333593.1">
    <property type="nucleotide sequence ID" value="NZ_CP018791.1"/>
</dbReference>
<dbReference type="SUPFAM" id="SSF50249">
    <property type="entry name" value="Nucleic acid-binding proteins"/>
    <property type="match status" value="1"/>
</dbReference>
<evidence type="ECO:0000313" key="5">
    <source>
        <dbReference type="Proteomes" id="UP000194265"/>
    </source>
</evidence>